<dbReference type="EMBL" id="JACEIP010000002">
    <property type="protein sequence ID" value="MBA4541713.1"/>
    <property type="molecule type" value="Genomic_DNA"/>
</dbReference>
<evidence type="ECO:0000256" key="1">
    <source>
        <dbReference type="SAM" id="MobiDB-lite"/>
    </source>
</evidence>
<dbReference type="Proteomes" id="UP000530514">
    <property type="component" value="Unassembled WGS sequence"/>
</dbReference>
<name>A0A7W1X7V6_9BACL</name>
<sequence length="149" mass="16628">MDKKKEIPPLPEELLNLIAGDDPADYWTQIHKWVGNLSKTTMNVEEILHALHSLNTALSDKGAFMKMIQSLANLNRTQTQKSTNSQGGNAGSNKNNVTKTPAKQGQNSNDNKMESGQNLTGDSLYDIFNSPAMREIVREVMKQKGKKKW</sequence>
<keyword evidence="3" id="KW-1185">Reference proteome</keyword>
<proteinExistence type="predicted"/>
<evidence type="ECO:0000313" key="2">
    <source>
        <dbReference type="EMBL" id="MBA4541713.1"/>
    </source>
</evidence>
<dbReference type="RefSeq" id="WP_033101017.1">
    <property type="nucleotide sequence ID" value="NZ_JACEIP010000002.1"/>
</dbReference>
<reference evidence="2 3" key="1">
    <citation type="submission" date="2020-07" db="EMBL/GenBank/DDBJ databases">
        <authorList>
            <person name="Feng H."/>
        </authorList>
    </citation>
    <scope>NUCLEOTIDE SEQUENCE [LARGE SCALE GENOMIC DNA]</scope>
    <source>
        <strain evidence="3">s-11</strain>
    </source>
</reference>
<feature type="region of interest" description="Disordered" evidence="1">
    <location>
        <begin position="75"/>
        <end position="122"/>
    </location>
</feature>
<organism evidence="2 3">
    <name type="scientific">Thermoactinomyces daqus</name>
    <dbReference type="NCBI Taxonomy" id="1329516"/>
    <lineage>
        <taxon>Bacteria</taxon>
        <taxon>Bacillati</taxon>
        <taxon>Bacillota</taxon>
        <taxon>Bacilli</taxon>
        <taxon>Bacillales</taxon>
        <taxon>Thermoactinomycetaceae</taxon>
        <taxon>Thermoactinomyces</taxon>
    </lineage>
</organism>
<accession>A0A7W1X7V6</accession>
<dbReference type="AlphaFoldDB" id="A0A7W1X7V6"/>
<protein>
    <submittedName>
        <fullName evidence="2">Uncharacterized protein</fullName>
    </submittedName>
</protein>
<feature type="compositionally biased region" description="Polar residues" evidence="1">
    <location>
        <begin position="75"/>
        <end position="121"/>
    </location>
</feature>
<comment type="caution">
    <text evidence="2">The sequence shown here is derived from an EMBL/GenBank/DDBJ whole genome shotgun (WGS) entry which is preliminary data.</text>
</comment>
<evidence type="ECO:0000313" key="3">
    <source>
        <dbReference type="Proteomes" id="UP000530514"/>
    </source>
</evidence>
<gene>
    <name evidence="2" type="ORF">H1164_02195</name>
</gene>
<dbReference type="OrthoDB" id="2988969at2"/>